<organism evidence="1 2">
    <name type="scientific">Ideonella aquatica</name>
    <dbReference type="NCBI Taxonomy" id="2824119"/>
    <lineage>
        <taxon>Bacteria</taxon>
        <taxon>Pseudomonadati</taxon>
        <taxon>Pseudomonadota</taxon>
        <taxon>Betaproteobacteria</taxon>
        <taxon>Burkholderiales</taxon>
        <taxon>Sphaerotilaceae</taxon>
        <taxon>Ideonella</taxon>
    </lineage>
</organism>
<comment type="caution">
    <text evidence="1">The sequence shown here is derived from an EMBL/GenBank/DDBJ whole genome shotgun (WGS) entry which is preliminary data.</text>
</comment>
<dbReference type="Proteomes" id="UP000678374">
    <property type="component" value="Unassembled WGS sequence"/>
</dbReference>
<sequence length="107" mass="11393">MSEREALLDALLKDVAQAFDRLQERHAQDAHHIEGLLIGDEDSPVPGQLADLAGATRRIAQLLRTQARETAQLLVTLRRGAGAADELAALAEGLRAGHGALPDAGRE</sequence>
<dbReference type="RefSeq" id="WP_210804183.1">
    <property type="nucleotide sequence ID" value="NZ_JAGQDE010000030.1"/>
</dbReference>
<evidence type="ECO:0000313" key="2">
    <source>
        <dbReference type="Proteomes" id="UP000678374"/>
    </source>
</evidence>
<dbReference type="AlphaFoldDB" id="A0A940YP72"/>
<evidence type="ECO:0000313" key="1">
    <source>
        <dbReference type="EMBL" id="MBQ0961506.1"/>
    </source>
</evidence>
<gene>
    <name evidence="1" type="ORF">KAK06_21340</name>
</gene>
<accession>A0A940YP72</accession>
<proteinExistence type="predicted"/>
<dbReference type="EMBL" id="JAGQDE010000030">
    <property type="protein sequence ID" value="MBQ0961506.1"/>
    <property type="molecule type" value="Genomic_DNA"/>
</dbReference>
<reference evidence="1" key="1">
    <citation type="submission" date="2021-04" db="EMBL/GenBank/DDBJ databases">
        <title>The genome sequence of Ideonella sp. 4Y11.</title>
        <authorList>
            <person name="Liu Y."/>
        </authorList>
    </citation>
    <scope>NUCLEOTIDE SEQUENCE</scope>
    <source>
        <strain evidence="1">4Y11</strain>
    </source>
</reference>
<protein>
    <submittedName>
        <fullName evidence="1">Uncharacterized protein</fullName>
    </submittedName>
</protein>
<keyword evidence="2" id="KW-1185">Reference proteome</keyword>
<name>A0A940YP72_9BURK</name>